<evidence type="ECO:0000313" key="5">
    <source>
        <dbReference type="Proteomes" id="UP001142175"/>
    </source>
</evidence>
<keyword evidence="5" id="KW-1185">Reference proteome</keyword>
<dbReference type="InterPro" id="IPR050595">
    <property type="entry name" value="Bact_response_regulator"/>
</dbReference>
<comment type="caution">
    <text evidence="4">The sequence shown here is derived from an EMBL/GenBank/DDBJ whole genome shotgun (WGS) entry which is preliminary data.</text>
</comment>
<dbReference type="PANTHER" id="PTHR44591">
    <property type="entry name" value="STRESS RESPONSE REGULATOR PROTEIN 1"/>
    <property type="match status" value="1"/>
</dbReference>
<dbReference type="GO" id="GO:0000160">
    <property type="term" value="P:phosphorelay signal transduction system"/>
    <property type="evidence" value="ECO:0007669"/>
    <property type="project" value="InterPro"/>
</dbReference>
<dbReference type="SUPFAM" id="SSF52172">
    <property type="entry name" value="CheY-like"/>
    <property type="match status" value="1"/>
</dbReference>
<dbReference type="RefSeq" id="WP_258424256.1">
    <property type="nucleotide sequence ID" value="NZ_JANSUY010000014.1"/>
</dbReference>
<comment type="caution">
    <text evidence="2">Lacks conserved residue(s) required for the propagation of feature annotation.</text>
</comment>
<evidence type="ECO:0000313" key="4">
    <source>
        <dbReference type="EMBL" id="MCR9016412.1"/>
    </source>
</evidence>
<proteinExistence type="predicted"/>
<dbReference type="InterPro" id="IPR011006">
    <property type="entry name" value="CheY-like_superfamily"/>
</dbReference>
<feature type="domain" description="Response regulatory" evidence="3">
    <location>
        <begin position="2"/>
        <end position="120"/>
    </location>
</feature>
<dbReference type="EMBL" id="JANSUY010000014">
    <property type="protein sequence ID" value="MCR9016412.1"/>
    <property type="molecule type" value="Genomic_DNA"/>
</dbReference>
<dbReference type="AlphaFoldDB" id="A0A9X2SZ98"/>
<evidence type="ECO:0000256" key="2">
    <source>
        <dbReference type="PROSITE-ProRule" id="PRU00169"/>
    </source>
</evidence>
<protein>
    <submittedName>
        <fullName evidence="4">Response regulator</fullName>
    </submittedName>
</protein>
<dbReference type="Pfam" id="PF00072">
    <property type="entry name" value="Response_reg"/>
    <property type="match status" value="1"/>
</dbReference>
<gene>
    <name evidence="4" type="ORF">NU887_15325</name>
</gene>
<dbReference type="Proteomes" id="UP001142175">
    <property type="component" value="Unassembled WGS sequence"/>
</dbReference>
<organism evidence="4 5">
    <name type="scientific">Aquiflexum gelatinilyticum</name>
    <dbReference type="NCBI Taxonomy" id="2961943"/>
    <lineage>
        <taxon>Bacteria</taxon>
        <taxon>Pseudomonadati</taxon>
        <taxon>Bacteroidota</taxon>
        <taxon>Cytophagia</taxon>
        <taxon>Cytophagales</taxon>
        <taxon>Cyclobacteriaceae</taxon>
        <taxon>Aquiflexum</taxon>
    </lineage>
</organism>
<dbReference type="Gene3D" id="3.40.50.2300">
    <property type="match status" value="1"/>
</dbReference>
<dbReference type="CDD" id="cd00156">
    <property type="entry name" value="REC"/>
    <property type="match status" value="1"/>
</dbReference>
<dbReference type="PANTHER" id="PTHR44591:SF3">
    <property type="entry name" value="RESPONSE REGULATORY DOMAIN-CONTAINING PROTEIN"/>
    <property type="match status" value="1"/>
</dbReference>
<dbReference type="PROSITE" id="PS50110">
    <property type="entry name" value="RESPONSE_REGULATORY"/>
    <property type="match status" value="1"/>
</dbReference>
<evidence type="ECO:0000256" key="1">
    <source>
        <dbReference type="ARBA" id="ARBA00022553"/>
    </source>
</evidence>
<name>A0A9X2SZ98_9BACT</name>
<dbReference type="InterPro" id="IPR001789">
    <property type="entry name" value="Sig_transdc_resp-reg_receiver"/>
</dbReference>
<evidence type="ECO:0000259" key="3">
    <source>
        <dbReference type="PROSITE" id="PS50110"/>
    </source>
</evidence>
<keyword evidence="1" id="KW-0597">Phosphoprotein</keyword>
<sequence>MNILLVDKDCLGRSELSRFFSECGHDVVEAENGREGLVKFYTIGSTYFDIIVTETVLPTLSGIDMADRIKNSYLGSRIPIVAMTSDFENDYRVDNESPFNLILPKDLSNSKLLDFCLLMAKRKRSPMIYREV</sequence>
<reference evidence="4" key="1">
    <citation type="submission" date="2022-08" db="EMBL/GenBank/DDBJ databases">
        <authorList>
            <person name="Zhang D."/>
        </authorList>
    </citation>
    <scope>NUCLEOTIDE SEQUENCE</scope>
    <source>
        <strain evidence="4">XJ19-11</strain>
    </source>
</reference>
<dbReference type="SMART" id="SM00448">
    <property type="entry name" value="REC"/>
    <property type="match status" value="1"/>
</dbReference>
<accession>A0A9X2SZ98</accession>